<organism evidence="1">
    <name type="scientific">Anguilla anguilla</name>
    <name type="common">European freshwater eel</name>
    <name type="synonym">Muraena anguilla</name>
    <dbReference type="NCBI Taxonomy" id="7936"/>
    <lineage>
        <taxon>Eukaryota</taxon>
        <taxon>Metazoa</taxon>
        <taxon>Chordata</taxon>
        <taxon>Craniata</taxon>
        <taxon>Vertebrata</taxon>
        <taxon>Euteleostomi</taxon>
        <taxon>Actinopterygii</taxon>
        <taxon>Neopterygii</taxon>
        <taxon>Teleostei</taxon>
        <taxon>Anguilliformes</taxon>
        <taxon>Anguillidae</taxon>
        <taxon>Anguilla</taxon>
    </lineage>
</organism>
<dbReference type="AlphaFoldDB" id="A0A0E9PZL9"/>
<proteinExistence type="predicted"/>
<accession>A0A0E9PZL9</accession>
<dbReference type="EMBL" id="GBXM01099279">
    <property type="protein sequence ID" value="JAH09298.1"/>
    <property type="molecule type" value="Transcribed_RNA"/>
</dbReference>
<reference evidence="1" key="2">
    <citation type="journal article" date="2015" name="Fish Shellfish Immunol.">
        <title>Early steps in the European eel (Anguilla anguilla)-Vibrio vulnificus interaction in the gills: Role of the RtxA13 toxin.</title>
        <authorList>
            <person name="Callol A."/>
            <person name="Pajuelo D."/>
            <person name="Ebbesson L."/>
            <person name="Teles M."/>
            <person name="MacKenzie S."/>
            <person name="Amaro C."/>
        </authorList>
    </citation>
    <scope>NUCLEOTIDE SEQUENCE</scope>
</reference>
<sequence length="38" mass="4647">MKKKNNYTSGLPIVSFYRPNTRLCFLLQLKRHSRDRQH</sequence>
<protein>
    <submittedName>
        <fullName evidence="1">Uncharacterized protein</fullName>
    </submittedName>
</protein>
<name>A0A0E9PZL9_ANGAN</name>
<reference evidence="1" key="1">
    <citation type="submission" date="2014-11" db="EMBL/GenBank/DDBJ databases">
        <authorList>
            <person name="Amaro Gonzalez C."/>
        </authorList>
    </citation>
    <scope>NUCLEOTIDE SEQUENCE</scope>
</reference>
<evidence type="ECO:0000313" key="1">
    <source>
        <dbReference type="EMBL" id="JAH09298.1"/>
    </source>
</evidence>